<keyword evidence="1" id="KW-0472">Membrane</keyword>
<dbReference type="AlphaFoldDB" id="A0A4R6UTP4"/>
<feature type="transmembrane region" description="Helical" evidence="1">
    <location>
        <begin position="33"/>
        <end position="52"/>
    </location>
</feature>
<comment type="caution">
    <text evidence="2">The sequence shown here is derived from an EMBL/GenBank/DDBJ whole genome shotgun (WGS) entry which is preliminary data.</text>
</comment>
<gene>
    <name evidence="2" type="ORF">EV190_11645</name>
</gene>
<protein>
    <recommendedName>
        <fullName evidence="4">Pilus assembly protein Flp/PilA</fullName>
    </recommendedName>
</protein>
<evidence type="ECO:0000313" key="3">
    <source>
        <dbReference type="Proteomes" id="UP000295281"/>
    </source>
</evidence>
<keyword evidence="3" id="KW-1185">Reference proteome</keyword>
<evidence type="ECO:0000256" key="1">
    <source>
        <dbReference type="SAM" id="Phobius"/>
    </source>
</evidence>
<name>A0A4R6UTP4_9ACTN</name>
<dbReference type="RefSeq" id="WP_133742521.1">
    <property type="nucleotide sequence ID" value="NZ_SNYN01000016.1"/>
</dbReference>
<evidence type="ECO:0008006" key="4">
    <source>
        <dbReference type="Google" id="ProtNLM"/>
    </source>
</evidence>
<organism evidence="2 3">
    <name type="scientific">Actinorugispora endophytica</name>
    <dbReference type="NCBI Taxonomy" id="1605990"/>
    <lineage>
        <taxon>Bacteria</taxon>
        <taxon>Bacillati</taxon>
        <taxon>Actinomycetota</taxon>
        <taxon>Actinomycetes</taxon>
        <taxon>Streptosporangiales</taxon>
        <taxon>Nocardiopsidaceae</taxon>
        <taxon>Actinorugispora</taxon>
    </lineage>
</organism>
<reference evidence="2 3" key="1">
    <citation type="submission" date="2019-03" db="EMBL/GenBank/DDBJ databases">
        <title>Genomic Encyclopedia of Type Strains, Phase IV (KMG-IV): sequencing the most valuable type-strain genomes for metagenomic binning, comparative biology and taxonomic classification.</title>
        <authorList>
            <person name="Goeker M."/>
        </authorList>
    </citation>
    <scope>NUCLEOTIDE SEQUENCE [LARGE SCALE GENOMIC DNA]</scope>
    <source>
        <strain evidence="2 3">DSM 46770</strain>
    </source>
</reference>
<proteinExistence type="predicted"/>
<accession>A0A4R6UTP4</accession>
<evidence type="ECO:0000313" key="2">
    <source>
        <dbReference type="EMBL" id="TDQ49249.1"/>
    </source>
</evidence>
<dbReference type="Proteomes" id="UP000295281">
    <property type="component" value="Unassembled WGS sequence"/>
</dbReference>
<keyword evidence="1" id="KW-0812">Transmembrane</keyword>
<sequence length="84" mass="8544">MQNPLIPLYVKAKFGIVNRVSTPRNHDDRGAGFVEYAAVIVLVAAIAGAIFATNIGQTIAGSLTATVAQILGGGGVTPVDPTVP</sequence>
<keyword evidence="1" id="KW-1133">Transmembrane helix</keyword>
<dbReference type="OrthoDB" id="3436954at2"/>
<dbReference type="EMBL" id="SNYN01000016">
    <property type="protein sequence ID" value="TDQ49249.1"/>
    <property type="molecule type" value="Genomic_DNA"/>
</dbReference>